<organism evidence="2 3">
    <name type="scientific">Brassica cretica</name>
    <name type="common">Mustard</name>
    <dbReference type="NCBI Taxonomy" id="69181"/>
    <lineage>
        <taxon>Eukaryota</taxon>
        <taxon>Viridiplantae</taxon>
        <taxon>Streptophyta</taxon>
        <taxon>Embryophyta</taxon>
        <taxon>Tracheophyta</taxon>
        <taxon>Spermatophyta</taxon>
        <taxon>Magnoliopsida</taxon>
        <taxon>eudicotyledons</taxon>
        <taxon>Gunneridae</taxon>
        <taxon>Pentapetalae</taxon>
        <taxon>rosids</taxon>
        <taxon>malvids</taxon>
        <taxon>Brassicales</taxon>
        <taxon>Brassicaceae</taxon>
        <taxon>Brassiceae</taxon>
        <taxon>Brassica</taxon>
    </lineage>
</organism>
<feature type="region of interest" description="Disordered" evidence="1">
    <location>
        <begin position="1"/>
        <end position="26"/>
    </location>
</feature>
<evidence type="ECO:0000313" key="2">
    <source>
        <dbReference type="EMBL" id="KAF2617460.1"/>
    </source>
</evidence>
<feature type="compositionally biased region" description="Low complexity" evidence="1">
    <location>
        <begin position="1"/>
        <end position="20"/>
    </location>
</feature>
<accession>A0A8S9MBN8</accession>
<sequence>MQWRSSGKLGGSSPSSEGLSVRLGRLGPTMGPWDSVAKGCKRHKWHPFGQPIATVRPSQLPIPFPINTRPSGRFWPSISLGKTLTKSRVKMDTRQKEKEKEKDMNPEDRKPKVSGVNREPSALTGERSERAYGRHVNAQTCECSDMVTLNQGLGRFRKVVLVLWPDLTMIGFSMGLTDGLDRHRCNPLVGIIGNRSDLDHGKAKEP</sequence>
<evidence type="ECO:0000256" key="1">
    <source>
        <dbReference type="SAM" id="MobiDB-lite"/>
    </source>
</evidence>
<feature type="region of interest" description="Disordered" evidence="1">
    <location>
        <begin position="85"/>
        <end position="131"/>
    </location>
</feature>
<dbReference type="Proteomes" id="UP000712281">
    <property type="component" value="Unassembled WGS sequence"/>
</dbReference>
<gene>
    <name evidence="2" type="ORF">F2Q68_00039152</name>
</gene>
<feature type="compositionally biased region" description="Basic and acidic residues" evidence="1">
    <location>
        <begin position="89"/>
        <end position="111"/>
    </location>
</feature>
<reference evidence="2" key="1">
    <citation type="submission" date="2019-12" db="EMBL/GenBank/DDBJ databases">
        <title>Genome sequencing and annotation of Brassica cretica.</title>
        <authorList>
            <person name="Studholme D.J."/>
            <person name="Sarris P.F."/>
        </authorList>
    </citation>
    <scope>NUCLEOTIDE SEQUENCE</scope>
    <source>
        <strain evidence="2">PFS-001/15</strain>
        <tissue evidence="2">Leaf</tissue>
    </source>
</reference>
<proteinExistence type="predicted"/>
<comment type="caution">
    <text evidence="2">The sequence shown here is derived from an EMBL/GenBank/DDBJ whole genome shotgun (WGS) entry which is preliminary data.</text>
</comment>
<dbReference type="AlphaFoldDB" id="A0A8S9MBN8"/>
<dbReference type="EMBL" id="QGKW02000007">
    <property type="protein sequence ID" value="KAF2617460.1"/>
    <property type="molecule type" value="Genomic_DNA"/>
</dbReference>
<name>A0A8S9MBN8_BRACR</name>
<protein>
    <submittedName>
        <fullName evidence="2">Uncharacterized protein</fullName>
    </submittedName>
</protein>
<evidence type="ECO:0000313" key="3">
    <source>
        <dbReference type="Proteomes" id="UP000712281"/>
    </source>
</evidence>